<feature type="transmembrane region" description="Helical" evidence="15">
    <location>
        <begin position="712"/>
        <end position="732"/>
    </location>
</feature>
<keyword evidence="6 15" id="KW-0812">Transmembrane</keyword>
<dbReference type="PANTHER" id="PTHR43520">
    <property type="entry name" value="ATP7, ISOFORM B"/>
    <property type="match status" value="1"/>
</dbReference>
<evidence type="ECO:0000313" key="18">
    <source>
        <dbReference type="EMBL" id="NEJ72524.1"/>
    </source>
</evidence>
<dbReference type="InterPro" id="IPR023214">
    <property type="entry name" value="HAD_sf"/>
</dbReference>
<dbReference type="NCBIfam" id="TIGR01511">
    <property type="entry name" value="ATPase-IB1_Cu"/>
    <property type="match status" value="1"/>
</dbReference>
<feature type="transmembrane region" description="Helical" evidence="15">
    <location>
        <begin position="393"/>
        <end position="417"/>
    </location>
</feature>
<dbReference type="NCBIfam" id="TIGR01512">
    <property type="entry name" value="ATPase-IB2_Cd"/>
    <property type="match status" value="1"/>
</dbReference>
<dbReference type="Gene3D" id="1.20.1110.10">
    <property type="entry name" value="Calcium-transporting ATPase, transmembrane domain"/>
    <property type="match status" value="2"/>
</dbReference>
<evidence type="ECO:0000259" key="17">
    <source>
        <dbReference type="PROSITE" id="PS50846"/>
    </source>
</evidence>
<accession>A0A7K3UGT5</accession>
<dbReference type="InterPro" id="IPR006121">
    <property type="entry name" value="HMA_dom"/>
</dbReference>
<dbReference type="Proteomes" id="UP000471753">
    <property type="component" value="Unassembled WGS sequence"/>
</dbReference>
<feature type="transmembrane region" description="Helical" evidence="15">
    <location>
        <begin position="150"/>
        <end position="172"/>
    </location>
</feature>
<dbReference type="GO" id="GO:0005507">
    <property type="term" value="F:copper ion binding"/>
    <property type="evidence" value="ECO:0007669"/>
    <property type="project" value="TreeGrafter"/>
</dbReference>
<dbReference type="InterPro" id="IPR059000">
    <property type="entry name" value="ATPase_P-type_domA"/>
</dbReference>
<dbReference type="Pfam" id="PF00403">
    <property type="entry name" value="HMA"/>
    <property type="match status" value="1"/>
</dbReference>
<keyword evidence="10" id="KW-0460">Magnesium</keyword>
<dbReference type="InterPro" id="IPR008250">
    <property type="entry name" value="ATPase_P-typ_transduc_dom_A_sf"/>
</dbReference>
<evidence type="ECO:0000256" key="8">
    <source>
        <dbReference type="ARBA" id="ARBA00022741"/>
    </source>
</evidence>
<dbReference type="PROSITE" id="PS01229">
    <property type="entry name" value="COF_2"/>
    <property type="match status" value="1"/>
</dbReference>
<dbReference type="SUPFAM" id="SSF55008">
    <property type="entry name" value="HMA, heavy metal-associated domain"/>
    <property type="match status" value="1"/>
</dbReference>
<evidence type="ECO:0000256" key="16">
    <source>
        <dbReference type="SAM" id="MobiDB-lite"/>
    </source>
</evidence>
<gene>
    <name evidence="18" type="primary">cadA</name>
    <name evidence="18" type="ORF">GR197_18600</name>
</gene>
<keyword evidence="12 15" id="KW-1133">Transmembrane helix</keyword>
<dbReference type="EMBL" id="WUFT01000011">
    <property type="protein sequence ID" value="NEJ72524.1"/>
    <property type="molecule type" value="Genomic_DNA"/>
</dbReference>
<keyword evidence="8 15" id="KW-0547">Nucleotide-binding</keyword>
<dbReference type="GO" id="GO:0043682">
    <property type="term" value="F:P-type divalent copper transporter activity"/>
    <property type="evidence" value="ECO:0007669"/>
    <property type="project" value="TreeGrafter"/>
</dbReference>
<dbReference type="SUPFAM" id="SSF81653">
    <property type="entry name" value="Calcium ATPase, transduction domain A"/>
    <property type="match status" value="1"/>
</dbReference>
<dbReference type="Gene3D" id="3.40.1110.10">
    <property type="entry name" value="Calcium-transporting ATPase, cytoplasmic domain N"/>
    <property type="match status" value="1"/>
</dbReference>
<proteinExistence type="inferred from homology"/>
<dbReference type="PROSITE" id="PS50846">
    <property type="entry name" value="HMA_2"/>
    <property type="match status" value="1"/>
</dbReference>
<evidence type="ECO:0000256" key="3">
    <source>
        <dbReference type="ARBA" id="ARBA00022448"/>
    </source>
</evidence>
<dbReference type="PROSITE" id="PS01047">
    <property type="entry name" value="HMA_1"/>
    <property type="match status" value="1"/>
</dbReference>
<dbReference type="Gene3D" id="3.30.70.100">
    <property type="match status" value="1"/>
</dbReference>
<keyword evidence="5" id="KW-0597">Phosphoprotein</keyword>
<dbReference type="Pfam" id="PF00702">
    <property type="entry name" value="Hydrolase"/>
    <property type="match status" value="1"/>
</dbReference>
<dbReference type="AlphaFoldDB" id="A0A7K3UGT5"/>
<keyword evidence="4 15" id="KW-1003">Cell membrane</keyword>
<keyword evidence="13" id="KW-0406">Ion transport</keyword>
<evidence type="ECO:0000256" key="6">
    <source>
        <dbReference type="ARBA" id="ARBA00022692"/>
    </source>
</evidence>
<name>A0A7K3UGT5_9HYPH</name>
<dbReference type="InterPro" id="IPR023298">
    <property type="entry name" value="ATPase_P-typ_TM_dom_sf"/>
</dbReference>
<evidence type="ECO:0000256" key="7">
    <source>
        <dbReference type="ARBA" id="ARBA00022723"/>
    </source>
</evidence>
<dbReference type="InterPro" id="IPR001757">
    <property type="entry name" value="P_typ_ATPase"/>
</dbReference>
<keyword evidence="9 15" id="KW-0067">ATP-binding</keyword>
<keyword evidence="3" id="KW-0813">Transport</keyword>
<keyword evidence="14 15" id="KW-0472">Membrane</keyword>
<reference evidence="18 19" key="1">
    <citation type="submission" date="2019-12" db="EMBL/GenBank/DDBJ databases">
        <title>Rhizobium genotypes associated with high levels of biological nitrogen fixation by grain legumes in a temperate-maritime cropping system.</title>
        <authorList>
            <person name="Maluk M."/>
            <person name="Francesc Ferrando Molina F."/>
            <person name="Lopez Del Egido L."/>
            <person name="Lafos M."/>
            <person name="Langarica-Fuentes A."/>
            <person name="Gebre Yohannes G."/>
            <person name="Young M.W."/>
            <person name="Martin P."/>
            <person name="Gantlett R."/>
            <person name="Kenicer G."/>
            <person name="Hawes C."/>
            <person name="Begg G.S."/>
            <person name="Quilliam R.S."/>
            <person name="Squire G.R."/>
            <person name="Poole P.S."/>
            <person name="Young P.W."/>
            <person name="Iannetta P.M."/>
            <person name="James E.K."/>
        </authorList>
    </citation>
    <scope>NUCLEOTIDE SEQUENCE [LARGE SCALE GENOMIC DNA]</scope>
    <source>
        <strain evidence="18 19">JHI366</strain>
    </source>
</reference>
<evidence type="ECO:0000313" key="19">
    <source>
        <dbReference type="Proteomes" id="UP000471753"/>
    </source>
</evidence>
<dbReference type="GO" id="GO:0005886">
    <property type="term" value="C:plasma membrane"/>
    <property type="evidence" value="ECO:0007669"/>
    <property type="project" value="UniProtKB-SubCell"/>
</dbReference>
<evidence type="ECO:0000256" key="9">
    <source>
        <dbReference type="ARBA" id="ARBA00022840"/>
    </source>
</evidence>
<evidence type="ECO:0000256" key="11">
    <source>
        <dbReference type="ARBA" id="ARBA00022967"/>
    </source>
</evidence>
<dbReference type="GO" id="GO:0055070">
    <property type="term" value="P:copper ion homeostasis"/>
    <property type="evidence" value="ECO:0007669"/>
    <property type="project" value="TreeGrafter"/>
</dbReference>
<evidence type="ECO:0000256" key="12">
    <source>
        <dbReference type="ARBA" id="ARBA00022989"/>
    </source>
</evidence>
<dbReference type="InterPro" id="IPR036412">
    <property type="entry name" value="HAD-like_sf"/>
</dbReference>
<dbReference type="PROSITE" id="PS00154">
    <property type="entry name" value="ATPASE_E1_E2"/>
    <property type="match status" value="1"/>
</dbReference>
<dbReference type="InterPro" id="IPR017969">
    <property type="entry name" value="Heavy-metal-associated_CS"/>
</dbReference>
<dbReference type="RefSeq" id="WP_164012079.1">
    <property type="nucleotide sequence ID" value="NZ_WUFT01000011.1"/>
</dbReference>
<evidence type="ECO:0000256" key="15">
    <source>
        <dbReference type="RuleBase" id="RU362081"/>
    </source>
</evidence>
<dbReference type="SUPFAM" id="SSF56784">
    <property type="entry name" value="HAD-like"/>
    <property type="match status" value="1"/>
</dbReference>
<dbReference type="NCBIfam" id="TIGR01494">
    <property type="entry name" value="ATPase_P-type"/>
    <property type="match status" value="1"/>
</dbReference>
<comment type="similarity">
    <text evidence="2 15">Belongs to the cation transport ATPase (P-type) (TC 3.A.3) family. Type IB subfamily.</text>
</comment>
<feature type="domain" description="HMA" evidence="17">
    <location>
        <begin position="37"/>
        <end position="103"/>
    </location>
</feature>
<feature type="transmembrane region" description="Helical" evidence="15">
    <location>
        <begin position="184"/>
        <end position="206"/>
    </location>
</feature>
<feature type="transmembrane region" description="Helical" evidence="15">
    <location>
        <begin position="690"/>
        <end position="706"/>
    </location>
</feature>
<evidence type="ECO:0000256" key="1">
    <source>
        <dbReference type="ARBA" id="ARBA00004651"/>
    </source>
</evidence>
<sequence length="754" mass="80035">MTSCAPSDPTQGHDPGPRRPGVDEMTLASRDLGAGLRQVALSVPDMRCGSCMARLETTLARMPEVRSVRANLTTKRLTITWQTENNSQPDFATLIGTIGYTAVLPTEGCDQSDGEMSGLLRALAVAGFCSMNIMLLSVAVWSGADPSIRQALHMISAALALPAVIFSGATFYRSAWRALAHGRVNMDVPISIGVLLSFMLSAYDTFAEGRQAYFEASTSLLFVLLIGRTLDKIMRKRARSAAASLADMMPKGAHVISPEGRIDYVSLSDIAPGVHLLIATGDRIPADGTILTGISELDRSLVTGESRWEAIAPGGRVRAGDLNVGHPLTVEATAAPGDSTLSELHRMLEAVEDGRSGYRMLTDRAARLYAPVVHGLSLFALFGWFLVTHDIHHSLTIAITVLIISCPCALGLAVPMVQVVAARRLFRHGVVARDGSALERLAEIDTVVFDKTGTLTRYDPMLVAATSNGPMGFSLAASLARYSSHPLSKAIVSHASRGNAETLPLEDVREIPGNGLEASFRGERYRLGRAAWATDPENRPAASTVVLTRGGAVLASFVFGERVGAGSANAVRFLMEQGIAVQMLTGDVADAALAVAREVGIDEVKAAALPKDKAETIDALRSRGRKVMMIGDGINDAVALKRAHVSMAPASGSDIGRSAADFILLNVDMNGLEVALDTARRAAKLIRQNFVLAIVYNVVSIPLALSGYASPLIAAVAMSTSSILVVANALRLDMSDSLPSWRLARKNRLAGAVQ</sequence>
<evidence type="ECO:0000256" key="10">
    <source>
        <dbReference type="ARBA" id="ARBA00022842"/>
    </source>
</evidence>
<feature type="region of interest" description="Disordered" evidence="16">
    <location>
        <begin position="1"/>
        <end position="23"/>
    </location>
</feature>
<keyword evidence="18" id="KW-0378">Hydrolase</keyword>
<dbReference type="Pfam" id="PF00122">
    <property type="entry name" value="E1-E2_ATPase"/>
    <property type="match status" value="1"/>
</dbReference>
<feature type="transmembrane region" description="Helical" evidence="15">
    <location>
        <begin position="368"/>
        <end position="387"/>
    </location>
</feature>
<dbReference type="GO" id="GO:0005524">
    <property type="term" value="F:ATP binding"/>
    <property type="evidence" value="ECO:0007669"/>
    <property type="project" value="UniProtKB-UniRule"/>
</dbReference>
<dbReference type="InterPro" id="IPR018303">
    <property type="entry name" value="ATPase_P-typ_P_site"/>
</dbReference>
<dbReference type="NCBIfam" id="TIGR01525">
    <property type="entry name" value="ATPase-IB_hvy"/>
    <property type="match status" value="1"/>
</dbReference>
<comment type="caution">
    <text evidence="18">The sequence shown here is derived from an EMBL/GenBank/DDBJ whole genome shotgun (WGS) entry which is preliminary data.</text>
</comment>
<feature type="transmembrane region" description="Helical" evidence="15">
    <location>
        <begin position="122"/>
        <end position="144"/>
    </location>
</feature>
<organism evidence="18 19">
    <name type="scientific">Rhizobium phaseoli</name>
    <dbReference type="NCBI Taxonomy" id="396"/>
    <lineage>
        <taxon>Bacteria</taxon>
        <taxon>Pseudomonadati</taxon>
        <taxon>Pseudomonadota</taxon>
        <taxon>Alphaproteobacteria</taxon>
        <taxon>Hyphomicrobiales</taxon>
        <taxon>Rhizobiaceae</taxon>
        <taxon>Rhizobium/Agrobacterium group</taxon>
        <taxon>Rhizobium</taxon>
    </lineage>
</organism>
<dbReference type="PRINTS" id="PR00119">
    <property type="entry name" value="CATATPASE"/>
</dbReference>
<dbReference type="GO" id="GO:0016887">
    <property type="term" value="F:ATP hydrolysis activity"/>
    <property type="evidence" value="ECO:0007669"/>
    <property type="project" value="InterPro"/>
</dbReference>
<dbReference type="EC" id="3.6.3.3" evidence="18"/>
<evidence type="ECO:0000256" key="4">
    <source>
        <dbReference type="ARBA" id="ARBA00022475"/>
    </source>
</evidence>
<comment type="subcellular location">
    <subcellularLocation>
        <location evidence="1">Cell membrane</location>
        <topology evidence="1">Multi-pass membrane protein</topology>
    </subcellularLocation>
</comment>
<keyword evidence="7 15" id="KW-0479">Metal-binding</keyword>
<feature type="transmembrane region" description="Helical" evidence="15">
    <location>
        <begin position="212"/>
        <end position="230"/>
    </location>
</feature>
<dbReference type="InterPro" id="IPR023299">
    <property type="entry name" value="ATPase_P-typ_cyto_dom_N"/>
</dbReference>
<dbReference type="InterPro" id="IPR027256">
    <property type="entry name" value="P-typ_ATPase_IB"/>
</dbReference>
<dbReference type="PANTHER" id="PTHR43520:SF5">
    <property type="entry name" value="CATION-TRANSPORTING P-TYPE ATPASE-RELATED"/>
    <property type="match status" value="1"/>
</dbReference>
<dbReference type="Gene3D" id="2.70.150.10">
    <property type="entry name" value="Calcium-transporting ATPase, cytoplasmic transduction domain A"/>
    <property type="match status" value="1"/>
</dbReference>
<feature type="compositionally biased region" description="Polar residues" evidence="16">
    <location>
        <begin position="1"/>
        <end position="10"/>
    </location>
</feature>
<evidence type="ECO:0000256" key="2">
    <source>
        <dbReference type="ARBA" id="ARBA00006024"/>
    </source>
</evidence>
<protein>
    <submittedName>
        <fullName evidence="18">Cadmium-translocating P-type ATPase</fullName>
        <ecNumber evidence="18">3.6.3.3</ecNumber>
    </submittedName>
</protein>
<evidence type="ECO:0000256" key="14">
    <source>
        <dbReference type="ARBA" id="ARBA00023136"/>
    </source>
</evidence>
<evidence type="ECO:0000256" key="13">
    <source>
        <dbReference type="ARBA" id="ARBA00023065"/>
    </source>
</evidence>
<dbReference type="SUPFAM" id="SSF81665">
    <property type="entry name" value="Calcium ATPase, transmembrane domain M"/>
    <property type="match status" value="1"/>
</dbReference>
<dbReference type="InterPro" id="IPR036163">
    <property type="entry name" value="HMA_dom_sf"/>
</dbReference>
<keyword evidence="11" id="KW-1278">Translocase</keyword>
<dbReference type="CDD" id="cd00371">
    <property type="entry name" value="HMA"/>
    <property type="match status" value="1"/>
</dbReference>
<dbReference type="Gene3D" id="3.40.50.1000">
    <property type="entry name" value="HAD superfamily/HAD-like"/>
    <property type="match status" value="1"/>
</dbReference>
<evidence type="ECO:0000256" key="5">
    <source>
        <dbReference type="ARBA" id="ARBA00022553"/>
    </source>
</evidence>